<organism evidence="1 2">
    <name type="scientific">Flavobacterium lipolyticum</name>
    <dbReference type="NCBI Taxonomy" id="2893754"/>
    <lineage>
        <taxon>Bacteria</taxon>
        <taxon>Pseudomonadati</taxon>
        <taxon>Bacteroidota</taxon>
        <taxon>Flavobacteriia</taxon>
        <taxon>Flavobacteriales</taxon>
        <taxon>Flavobacteriaceae</taxon>
        <taxon>Flavobacterium</taxon>
    </lineage>
</organism>
<dbReference type="EMBL" id="JAJJMN010000001">
    <property type="protein sequence ID" value="MCC9019180.1"/>
    <property type="molecule type" value="Genomic_DNA"/>
</dbReference>
<gene>
    <name evidence="1" type="ORF">LNQ34_15530</name>
</gene>
<name>A0ABS8M2W6_9FLAO</name>
<keyword evidence="2" id="KW-1185">Reference proteome</keyword>
<dbReference type="RefSeq" id="WP_230000382.1">
    <property type="nucleotide sequence ID" value="NZ_JAJJMN010000001.1"/>
</dbReference>
<dbReference type="Proteomes" id="UP001430700">
    <property type="component" value="Unassembled WGS sequence"/>
</dbReference>
<sequence>MKKILTLFAVAVVGLIGFSSCEGPEGPPGLDGPRGPEGPVAEVFELQNVNFSYNATDGYNIYQKLNPVIFDSDVILIYRLAGTVNPTTPIWQQIPRTVYTSKGDFDYDFDFSKSDFTIFAGGNYDLALTPEFIKNQTFRIVIVPGAFSSTGKSVNKADYSDYNAVIKKYNIDDSKVKKLN</sequence>
<proteinExistence type="predicted"/>
<protein>
    <recommendedName>
        <fullName evidence="3">Collagen-like protein</fullName>
    </recommendedName>
</protein>
<dbReference type="PROSITE" id="PS51257">
    <property type="entry name" value="PROKAR_LIPOPROTEIN"/>
    <property type="match status" value="1"/>
</dbReference>
<accession>A0ABS8M2W6</accession>
<evidence type="ECO:0008006" key="3">
    <source>
        <dbReference type="Google" id="ProtNLM"/>
    </source>
</evidence>
<evidence type="ECO:0000313" key="1">
    <source>
        <dbReference type="EMBL" id="MCC9019180.1"/>
    </source>
</evidence>
<reference evidence="1" key="1">
    <citation type="submission" date="2021-11" db="EMBL/GenBank/DDBJ databases">
        <title>Description of novel Flavobacterium species.</title>
        <authorList>
            <person name="Saticioglu I.B."/>
            <person name="Ay H."/>
            <person name="Altun S."/>
            <person name="Duman M."/>
        </authorList>
    </citation>
    <scope>NUCLEOTIDE SEQUENCE</scope>
    <source>
        <strain evidence="1">F-126</strain>
    </source>
</reference>
<evidence type="ECO:0000313" key="2">
    <source>
        <dbReference type="Proteomes" id="UP001430700"/>
    </source>
</evidence>
<comment type="caution">
    <text evidence="1">The sequence shown here is derived from an EMBL/GenBank/DDBJ whole genome shotgun (WGS) entry which is preliminary data.</text>
</comment>